<dbReference type="SMART" id="SM00829">
    <property type="entry name" value="PKS_ER"/>
    <property type="match status" value="1"/>
</dbReference>
<sequence>MNTMRAIVQEEPGGPEVLGLAEVERPEPGLLEILVRVHAAGVNPTDWKARARGSSMTGVALPRPGFDVSGVVEAVGPGVTLYEPGDEVFGMPRFPHPAGAYAEYVTAPARHFARKPAGIDHVHAAALPLAALTAWQGLVDTARVRAGQRVLVHAAAGGVGHLAVQIAKARGAYVIGTASEAKHEFVRGLGADEVVDYTKVDFADVVRDVDVVLDAVGGDYGLRSLRTLRDGGVLVSFLSPVGDDVLAAAGKRGIRAGWTLVETDHAGMKEIAVLVEEGRLRAEIDSVFPLEEAAKAHERGETGRTTGKIVLTVAG</sequence>
<dbReference type="PANTHER" id="PTHR11695">
    <property type="entry name" value="ALCOHOL DEHYDROGENASE RELATED"/>
    <property type="match status" value="1"/>
</dbReference>
<name>A0ABP8TJ97_9ACTN</name>
<evidence type="ECO:0000313" key="3">
    <source>
        <dbReference type="EMBL" id="GAA4606972.1"/>
    </source>
</evidence>
<accession>A0ABP8TJ97</accession>
<dbReference type="Pfam" id="PF13602">
    <property type="entry name" value="ADH_zinc_N_2"/>
    <property type="match status" value="1"/>
</dbReference>
<dbReference type="InterPro" id="IPR011032">
    <property type="entry name" value="GroES-like_sf"/>
</dbReference>
<evidence type="ECO:0000256" key="1">
    <source>
        <dbReference type="ARBA" id="ARBA00023002"/>
    </source>
</evidence>
<dbReference type="CDD" id="cd05289">
    <property type="entry name" value="MDR_like_2"/>
    <property type="match status" value="1"/>
</dbReference>
<evidence type="ECO:0000259" key="2">
    <source>
        <dbReference type="SMART" id="SM00829"/>
    </source>
</evidence>
<dbReference type="InterPro" id="IPR050700">
    <property type="entry name" value="YIM1/Zinc_Alcohol_DH_Fams"/>
</dbReference>
<evidence type="ECO:0000313" key="4">
    <source>
        <dbReference type="Proteomes" id="UP001500212"/>
    </source>
</evidence>
<dbReference type="SUPFAM" id="SSF50129">
    <property type="entry name" value="GroES-like"/>
    <property type="match status" value="1"/>
</dbReference>
<keyword evidence="1" id="KW-0560">Oxidoreductase</keyword>
<dbReference type="InterPro" id="IPR036291">
    <property type="entry name" value="NAD(P)-bd_dom_sf"/>
</dbReference>
<dbReference type="InterPro" id="IPR020843">
    <property type="entry name" value="ER"/>
</dbReference>
<dbReference type="InterPro" id="IPR013154">
    <property type="entry name" value="ADH-like_N"/>
</dbReference>
<reference evidence="4" key="1">
    <citation type="journal article" date="2019" name="Int. J. Syst. Evol. Microbiol.">
        <title>The Global Catalogue of Microorganisms (GCM) 10K type strain sequencing project: providing services to taxonomists for standard genome sequencing and annotation.</title>
        <authorList>
            <consortium name="The Broad Institute Genomics Platform"/>
            <consortium name="The Broad Institute Genome Sequencing Center for Infectious Disease"/>
            <person name="Wu L."/>
            <person name="Ma J."/>
        </authorList>
    </citation>
    <scope>NUCLEOTIDE SEQUENCE [LARGE SCALE GENOMIC DNA]</scope>
    <source>
        <strain evidence="4">JCM 17938</strain>
    </source>
</reference>
<dbReference type="PROSITE" id="PS01162">
    <property type="entry name" value="QOR_ZETA_CRYSTAL"/>
    <property type="match status" value="1"/>
</dbReference>
<dbReference type="InterPro" id="IPR002364">
    <property type="entry name" value="Quin_OxRdtase/zeta-crystal_CS"/>
</dbReference>
<protein>
    <submittedName>
        <fullName evidence="3">NADP-dependent oxidoreductase</fullName>
    </submittedName>
</protein>
<dbReference type="PANTHER" id="PTHR11695:SF294">
    <property type="entry name" value="RETICULON-4-INTERACTING PROTEIN 1, MITOCHONDRIAL"/>
    <property type="match status" value="1"/>
</dbReference>
<feature type="domain" description="Enoyl reductase (ER)" evidence="2">
    <location>
        <begin position="13"/>
        <end position="311"/>
    </location>
</feature>
<gene>
    <name evidence="3" type="ORF">GCM10023195_25920</name>
</gene>
<dbReference type="SUPFAM" id="SSF51735">
    <property type="entry name" value="NAD(P)-binding Rossmann-fold domains"/>
    <property type="match status" value="1"/>
</dbReference>
<dbReference type="Proteomes" id="UP001500212">
    <property type="component" value="Unassembled WGS sequence"/>
</dbReference>
<dbReference type="Gene3D" id="3.40.50.720">
    <property type="entry name" value="NAD(P)-binding Rossmann-like Domain"/>
    <property type="match status" value="1"/>
</dbReference>
<dbReference type="Pfam" id="PF08240">
    <property type="entry name" value="ADH_N"/>
    <property type="match status" value="1"/>
</dbReference>
<organism evidence="3 4">
    <name type="scientific">Actinoallomurus liliacearum</name>
    <dbReference type="NCBI Taxonomy" id="1080073"/>
    <lineage>
        <taxon>Bacteria</taxon>
        <taxon>Bacillati</taxon>
        <taxon>Actinomycetota</taxon>
        <taxon>Actinomycetes</taxon>
        <taxon>Streptosporangiales</taxon>
        <taxon>Thermomonosporaceae</taxon>
        <taxon>Actinoallomurus</taxon>
    </lineage>
</organism>
<proteinExistence type="predicted"/>
<dbReference type="EMBL" id="BAABHJ010000005">
    <property type="protein sequence ID" value="GAA4606972.1"/>
    <property type="molecule type" value="Genomic_DNA"/>
</dbReference>
<keyword evidence="4" id="KW-1185">Reference proteome</keyword>
<comment type="caution">
    <text evidence="3">The sequence shown here is derived from an EMBL/GenBank/DDBJ whole genome shotgun (WGS) entry which is preliminary data.</text>
</comment>
<dbReference type="Gene3D" id="3.90.180.10">
    <property type="entry name" value="Medium-chain alcohol dehydrogenases, catalytic domain"/>
    <property type="match status" value="1"/>
</dbReference>